<name>A0A8S2HYX7_9BILA</name>
<proteinExistence type="predicted"/>
<dbReference type="AlphaFoldDB" id="A0A8S2HYX7"/>
<sequence>MNNALPTTVPDNDKYETYSVHITNLSDDVTAEYLSENLRYSIGDILMNPSKNECWIRRSERKLVADQLVANLNSKRIRGKSIRSRELGHSNKNQCRISDTDPSTATIVNQKSLKYAKRLVERCHNKAYPDGYIIKCQIELEKQISPKRSTLPLPPTPEQVTEKEITMEHKVIDSVHVGFLLLKTSFNQRLIDYLSKTYSVKVIVEESVKSKLVTIKITGSEKDVVDAKNDLNHLFASVITITYHEKAGM</sequence>
<dbReference type="EMBL" id="CAJNOK010004006">
    <property type="protein sequence ID" value="CAF0922812.1"/>
    <property type="molecule type" value="Genomic_DNA"/>
</dbReference>
<protein>
    <submittedName>
        <fullName evidence="2">Uncharacterized protein</fullName>
    </submittedName>
</protein>
<organism evidence="2 3">
    <name type="scientific">Didymodactylos carnosus</name>
    <dbReference type="NCBI Taxonomy" id="1234261"/>
    <lineage>
        <taxon>Eukaryota</taxon>
        <taxon>Metazoa</taxon>
        <taxon>Spiralia</taxon>
        <taxon>Gnathifera</taxon>
        <taxon>Rotifera</taxon>
        <taxon>Eurotatoria</taxon>
        <taxon>Bdelloidea</taxon>
        <taxon>Philodinida</taxon>
        <taxon>Philodinidae</taxon>
        <taxon>Didymodactylos</taxon>
    </lineage>
</organism>
<dbReference type="EMBL" id="CAJOBA010004008">
    <property type="protein sequence ID" value="CAF3700096.1"/>
    <property type="molecule type" value="Genomic_DNA"/>
</dbReference>
<dbReference type="Proteomes" id="UP000682733">
    <property type="component" value="Unassembled WGS sequence"/>
</dbReference>
<gene>
    <name evidence="1" type="ORF">OVA965_LOCUS10716</name>
    <name evidence="2" type="ORF">TMI583_LOCUS10712</name>
</gene>
<comment type="caution">
    <text evidence="2">The sequence shown here is derived from an EMBL/GenBank/DDBJ whole genome shotgun (WGS) entry which is preliminary data.</text>
</comment>
<evidence type="ECO:0000313" key="1">
    <source>
        <dbReference type="EMBL" id="CAF0922812.1"/>
    </source>
</evidence>
<accession>A0A8S2HYX7</accession>
<evidence type="ECO:0000313" key="3">
    <source>
        <dbReference type="Proteomes" id="UP000682733"/>
    </source>
</evidence>
<reference evidence="2" key="1">
    <citation type="submission" date="2021-02" db="EMBL/GenBank/DDBJ databases">
        <authorList>
            <person name="Nowell W R."/>
        </authorList>
    </citation>
    <scope>NUCLEOTIDE SEQUENCE</scope>
</reference>
<evidence type="ECO:0000313" key="2">
    <source>
        <dbReference type="EMBL" id="CAF3700096.1"/>
    </source>
</evidence>
<dbReference type="Proteomes" id="UP000677228">
    <property type="component" value="Unassembled WGS sequence"/>
</dbReference>